<organism evidence="1 2">
    <name type="scientific">Symbiobacterium thermophilum</name>
    <dbReference type="NCBI Taxonomy" id="2734"/>
    <lineage>
        <taxon>Bacteria</taxon>
        <taxon>Bacillati</taxon>
        <taxon>Bacillota</taxon>
        <taxon>Clostridia</taxon>
        <taxon>Eubacteriales</taxon>
        <taxon>Symbiobacteriaceae</taxon>
        <taxon>Symbiobacterium</taxon>
    </lineage>
</organism>
<evidence type="ECO:0000313" key="1">
    <source>
        <dbReference type="EMBL" id="MBY6277496.1"/>
    </source>
</evidence>
<accession>A0A953IC24</accession>
<protein>
    <recommendedName>
        <fullName evidence="3">Glycosyltransferase</fullName>
    </recommendedName>
</protein>
<evidence type="ECO:0000313" key="2">
    <source>
        <dbReference type="Proteomes" id="UP000732377"/>
    </source>
</evidence>
<dbReference type="SUPFAM" id="SSF53756">
    <property type="entry name" value="UDP-Glycosyltransferase/glycogen phosphorylase"/>
    <property type="match status" value="1"/>
</dbReference>
<sequence>MMTVLHVVYDPHDPTAWYPNFLAGLRMGLDEAGVPYDYSPRMPERPRGPVFFTRYTVQKQLLEAAEPPEHVIIHEHDIWNPFTNAYDPADLWIYSHPSLAAILVTNPSMVPWGERYLPAGSRAQVVAAGFPYDHTLINRVIAELKPGPDRERLVVFPGRLNEFYQPYLSVRMAFELMDRGYRVFIASPVDPLSYYPVELWRQMGIEVGRLPHEDYYRLLARAQAAISVTTGGSLTLALYEAYLLGATPIAPAGRPDLPPWTEVYHPRYDALNPRQAIEMVEQRVRVEVDRRWFDIRHYVEHLLAVAGRWI</sequence>
<dbReference type="EMBL" id="PIUK01000188">
    <property type="protein sequence ID" value="MBY6277496.1"/>
    <property type="molecule type" value="Genomic_DNA"/>
</dbReference>
<gene>
    <name evidence="1" type="ORF">CWE10_15030</name>
</gene>
<proteinExistence type="predicted"/>
<dbReference type="Proteomes" id="UP000732377">
    <property type="component" value="Unassembled WGS sequence"/>
</dbReference>
<comment type="caution">
    <text evidence="1">The sequence shown here is derived from an EMBL/GenBank/DDBJ whole genome shotgun (WGS) entry which is preliminary data.</text>
</comment>
<reference evidence="1" key="1">
    <citation type="submission" date="2017-11" db="EMBL/GenBank/DDBJ databases">
        <title>Three new genomes from thermophilic consortium.</title>
        <authorList>
            <person name="Quaggio R."/>
            <person name="Amgarten D."/>
            <person name="Setubal J.C."/>
        </authorList>
    </citation>
    <scope>NUCLEOTIDE SEQUENCE</scope>
    <source>
        <strain evidence="1">ZCTH01-B2</strain>
    </source>
</reference>
<name>A0A953IC24_SYMTR</name>
<dbReference type="AlphaFoldDB" id="A0A953IC24"/>
<evidence type="ECO:0008006" key="3">
    <source>
        <dbReference type="Google" id="ProtNLM"/>
    </source>
</evidence>